<feature type="compositionally biased region" description="Polar residues" evidence="1">
    <location>
        <begin position="101"/>
        <end position="110"/>
    </location>
</feature>
<dbReference type="AlphaFoldDB" id="A0A917RDV4"/>
<proteinExistence type="predicted"/>
<reference evidence="2" key="2">
    <citation type="submission" date="2020-09" db="EMBL/GenBank/DDBJ databases">
        <authorList>
            <person name="Sun Q."/>
            <person name="Zhou Y."/>
        </authorList>
    </citation>
    <scope>NUCLEOTIDE SEQUENCE</scope>
    <source>
        <strain evidence="2">CGMCC 4.3508</strain>
    </source>
</reference>
<gene>
    <name evidence="2" type="ORF">GCM10011588_17870</name>
</gene>
<accession>A0A917RDV4</accession>
<reference evidence="2" key="1">
    <citation type="journal article" date="2014" name="Int. J. Syst. Evol. Microbiol.">
        <title>Complete genome sequence of Corynebacterium casei LMG S-19264T (=DSM 44701T), isolated from a smear-ripened cheese.</title>
        <authorList>
            <consortium name="US DOE Joint Genome Institute (JGI-PGF)"/>
            <person name="Walter F."/>
            <person name="Albersmeier A."/>
            <person name="Kalinowski J."/>
            <person name="Ruckert C."/>
        </authorList>
    </citation>
    <scope>NUCLEOTIDE SEQUENCE</scope>
    <source>
        <strain evidence="2">CGMCC 4.3508</strain>
    </source>
</reference>
<sequence length="148" mass="15958">MDSLFRFSQHKQQDYTARVAETPDELGVLLGSLVDAGADVFDANSRRFDLPAFEGSDLSPAGWAKKLTGAHPELRAAHLPARCVDWRWTAWQYRGERATRPVSSVATTSPSGGGDLSLRGDPLAETAESRPEPGADDTADARSPFTDG</sequence>
<evidence type="ECO:0000313" key="3">
    <source>
        <dbReference type="Proteomes" id="UP000638263"/>
    </source>
</evidence>
<keyword evidence="3" id="KW-1185">Reference proteome</keyword>
<name>A0A917RDV4_9NOCA</name>
<feature type="region of interest" description="Disordered" evidence="1">
    <location>
        <begin position="97"/>
        <end position="148"/>
    </location>
</feature>
<organism evidence="2 3">
    <name type="scientific">Nocardia jinanensis</name>
    <dbReference type="NCBI Taxonomy" id="382504"/>
    <lineage>
        <taxon>Bacteria</taxon>
        <taxon>Bacillati</taxon>
        <taxon>Actinomycetota</taxon>
        <taxon>Actinomycetes</taxon>
        <taxon>Mycobacteriales</taxon>
        <taxon>Nocardiaceae</taxon>
        <taxon>Nocardia</taxon>
    </lineage>
</organism>
<dbReference type="EMBL" id="BMMH01000002">
    <property type="protein sequence ID" value="GGL03561.1"/>
    <property type="molecule type" value="Genomic_DNA"/>
</dbReference>
<protein>
    <submittedName>
        <fullName evidence="2">Uncharacterized protein</fullName>
    </submittedName>
</protein>
<dbReference type="Proteomes" id="UP000638263">
    <property type="component" value="Unassembled WGS sequence"/>
</dbReference>
<evidence type="ECO:0000256" key="1">
    <source>
        <dbReference type="SAM" id="MobiDB-lite"/>
    </source>
</evidence>
<evidence type="ECO:0000313" key="2">
    <source>
        <dbReference type="EMBL" id="GGL03561.1"/>
    </source>
</evidence>
<comment type="caution">
    <text evidence="2">The sequence shown here is derived from an EMBL/GenBank/DDBJ whole genome shotgun (WGS) entry which is preliminary data.</text>
</comment>